<reference evidence="2" key="2">
    <citation type="submission" date="2024-02" db="EMBL/GenBank/DDBJ databases">
        <title>Neisseria leonii sp. nov.</title>
        <authorList>
            <person name="Boutroux M."/>
            <person name="Favre-Rochex S."/>
            <person name="Gorgette O."/>
            <person name="Touak G."/>
            <person name="Muhle E."/>
            <person name="Chesneau O."/>
            <person name="Clermont D."/>
            <person name="Rahi P."/>
        </authorList>
    </citation>
    <scope>NUCLEOTIDE SEQUENCE</scope>
    <source>
        <strain evidence="2">51.81</strain>
    </source>
</reference>
<dbReference type="EMBL" id="CP146598">
    <property type="protein sequence ID" value="WWY03125.1"/>
    <property type="molecule type" value="Genomic_DNA"/>
</dbReference>
<keyword evidence="3" id="KW-1185">Reference proteome</keyword>
<gene>
    <name evidence="1" type="ORF">ORY91_000055</name>
    <name evidence="2" type="ORF">V9W64_10665</name>
</gene>
<name>A0A9X4E6P2_9NEIS</name>
<accession>A0A9X4E6P2</accession>
<reference evidence="1" key="1">
    <citation type="submission" date="2022-10" db="EMBL/GenBank/DDBJ databases">
        <authorList>
            <person name="Boutroux M."/>
        </authorList>
    </citation>
    <scope>NUCLEOTIDE SEQUENCE</scope>
    <source>
        <strain evidence="1">51.81</strain>
    </source>
</reference>
<proteinExistence type="predicted"/>
<dbReference type="AlphaFoldDB" id="A0A9X4E6P2"/>
<protein>
    <submittedName>
        <fullName evidence="1">Uncharacterized protein</fullName>
    </submittedName>
</protein>
<sequence>MDRICAIEQSLARYYRESEAYGQRLDFVEYFRDDAAYQLEKEGWQETEDGYNQALADRMAYLAECRLAEDLMEERCRFEDERSDYQYI</sequence>
<dbReference type="Proteomes" id="UP001149607">
    <property type="component" value="Chromosome"/>
</dbReference>
<evidence type="ECO:0000313" key="1">
    <source>
        <dbReference type="EMBL" id="MDD9328786.1"/>
    </source>
</evidence>
<dbReference type="RefSeq" id="WP_274585830.1">
    <property type="nucleotide sequence ID" value="NZ_CP146598.1"/>
</dbReference>
<evidence type="ECO:0000313" key="2">
    <source>
        <dbReference type="EMBL" id="WWY03125.1"/>
    </source>
</evidence>
<dbReference type="EMBL" id="JAPQFL010000013">
    <property type="protein sequence ID" value="MDD9328786.1"/>
    <property type="molecule type" value="Genomic_DNA"/>
</dbReference>
<organism evidence="1">
    <name type="scientific">Neisseria leonii</name>
    <dbReference type="NCBI Taxonomy" id="2995413"/>
    <lineage>
        <taxon>Bacteria</taxon>
        <taxon>Pseudomonadati</taxon>
        <taxon>Pseudomonadota</taxon>
        <taxon>Betaproteobacteria</taxon>
        <taxon>Neisseriales</taxon>
        <taxon>Neisseriaceae</taxon>
        <taxon>Neisseria</taxon>
    </lineage>
</organism>
<evidence type="ECO:0000313" key="3">
    <source>
        <dbReference type="Proteomes" id="UP001149607"/>
    </source>
</evidence>